<gene>
    <name evidence="2" type="ORF">SAMN05421679_105238</name>
</gene>
<evidence type="ECO:0000256" key="1">
    <source>
        <dbReference type="SAM" id="Phobius"/>
    </source>
</evidence>
<keyword evidence="1" id="KW-0812">Transmembrane</keyword>
<comment type="caution">
    <text evidence="2">The sequence shown here is derived from an EMBL/GenBank/DDBJ whole genome shotgun (WGS) entry which is preliminary data.</text>
</comment>
<reference evidence="2 3" key="1">
    <citation type="submission" date="2017-05" db="EMBL/GenBank/DDBJ databases">
        <authorList>
            <person name="Varghese N."/>
            <person name="Submissions S."/>
        </authorList>
    </citation>
    <scope>NUCLEOTIDE SEQUENCE [LARGE SCALE GENOMIC DNA]</scope>
    <source>
        <strain evidence="2 3">DSM 18015</strain>
    </source>
</reference>
<keyword evidence="1" id="KW-0472">Membrane</keyword>
<keyword evidence="3" id="KW-1185">Reference proteome</keyword>
<dbReference type="EMBL" id="FXUO01000005">
    <property type="protein sequence ID" value="SMP94008.1"/>
    <property type="molecule type" value="Genomic_DNA"/>
</dbReference>
<evidence type="ECO:0000313" key="3">
    <source>
        <dbReference type="Proteomes" id="UP001158050"/>
    </source>
</evidence>
<organism evidence="2 3">
    <name type="scientific">Epilithonimonas pallida</name>
    <dbReference type="NCBI Taxonomy" id="373671"/>
    <lineage>
        <taxon>Bacteria</taxon>
        <taxon>Pseudomonadati</taxon>
        <taxon>Bacteroidota</taxon>
        <taxon>Flavobacteriia</taxon>
        <taxon>Flavobacteriales</taxon>
        <taxon>Weeksellaceae</taxon>
        <taxon>Chryseobacterium group</taxon>
        <taxon>Epilithonimonas</taxon>
    </lineage>
</organism>
<name>A0ABY1R3B8_9FLAO</name>
<sequence>MYFKEILQFISLPVMIYVSYRLTFWLFKKLEREGKLK</sequence>
<proteinExistence type="predicted"/>
<dbReference type="Proteomes" id="UP001158050">
    <property type="component" value="Unassembled WGS sequence"/>
</dbReference>
<protein>
    <submittedName>
        <fullName evidence="2">Uncharacterized protein</fullName>
    </submittedName>
</protein>
<accession>A0ABY1R3B8</accession>
<keyword evidence="1" id="KW-1133">Transmembrane helix</keyword>
<evidence type="ECO:0000313" key="2">
    <source>
        <dbReference type="EMBL" id="SMP94008.1"/>
    </source>
</evidence>
<feature type="transmembrane region" description="Helical" evidence="1">
    <location>
        <begin position="6"/>
        <end position="27"/>
    </location>
</feature>